<evidence type="ECO:0000259" key="9">
    <source>
        <dbReference type="Pfam" id="PF18317"/>
    </source>
</evidence>
<dbReference type="PANTHER" id="PTHR21089">
    <property type="entry name" value="SHIKIMATE DEHYDROGENASE"/>
    <property type="match status" value="1"/>
</dbReference>
<dbReference type="AlphaFoldDB" id="A0A7C3VS17"/>
<dbReference type="Gene3D" id="3.40.50.720">
    <property type="entry name" value="NAD(P)-binding Rossmann-like Domain"/>
    <property type="match status" value="1"/>
</dbReference>
<proteinExistence type="inferred from homology"/>
<keyword evidence="5 7" id="KW-0560">Oxidoreductase</keyword>
<feature type="binding site" evidence="7">
    <location>
        <position position="109"/>
    </location>
    <ligand>
        <name>shikimate</name>
        <dbReference type="ChEBI" id="CHEBI:36208"/>
    </ligand>
</feature>
<evidence type="ECO:0000256" key="6">
    <source>
        <dbReference type="ARBA" id="ARBA00023141"/>
    </source>
</evidence>
<dbReference type="GO" id="GO:0009073">
    <property type="term" value="P:aromatic amino acid family biosynthetic process"/>
    <property type="evidence" value="ECO:0007669"/>
    <property type="project" value="UniProtKB-KW"/>
</dbReference>
<dbReference type="GO" id="GO:0004764">
    <property type="term" value="F:shikimate 3-dehydrogenase (NADP+) activity"/>
    <property type="evidence" value="ECO:0007669"/>
    <property type="project" value="UniProtKB-UniRule"/>
</dbReference>
<sequence>MMKEITGKTRILGIIGDPVEHSLSPVMHNAAIAHLNLDYIYVPFPVKPKDLTTALAGFEAVGVQGFNATIPHKQAIIPLLTEVSPLARSVGAVNTIWRTPEGWAGTNTDVEGFLAPLLSIPRQWHQIKAVVLGTGGAARAVVAGCAQLGCQEIIMVGRNQEKLAAFVASWAHQAPPVPMTPVTWEELPQILPQAGLLVNCTPVGMYPHIDAAPVSATSMQYLPPGAIVYDLIYTPCPTQFLQLAQDVGATTIDGLEMLVCQGAAGLKIWLGRDTVPVTVMRDALIQRLMR</sequence>
<evidence type="ECO:0000256" key="5">
    <source>
        <dbReference type="ARBA" id="ARBA00023002"/>
    </source>
</evidence>
<dbReference type="GO" id="GO:0009423">
    <property type="term" value="P:chorismate biosynthetic process"/>
    <property type="evidence" value="ECO:0007669"/>
    <property type="project" value="UniProtKB-UniRule"/>
</dbReference>
<dbReference type="CDD" id="cd01065">
    <property type="entry name" value="NAD_bind_Shikimate_DH"/>
    <property type="match status" value="1"/>
</dbReference>
<feature type="domain" description="SDH C-terminal" evidence="9">
    <location>
        <begin position="254"/>
        <end position="284"/>
    </location>
</feature>
<dbReference type="NCBIfam" id="TIGR00507">
    <property type="entry name" value="aroE"/>
    <property type="match status" value="1"/>
</dbReference>
<comment type="catalytic activity">
    <reaction evidence="7">
        <text>shikimate + NADP(+) = 3-dehydroshikimate + NADPH + H(+)</text>
        <dbReference type="Rhea" id="RHEA:17737"/>
        <dbReference type="ChEBI" id="CHEBI:15378"/>
        <dbReference type="ChEBI" id="CHEBI:16630"/>
        <dbReference type="ChEBI" id="CHEBI:36208"/>
        <dbReference type="ChEBI" id="CHEBI:57783"/>
        <dbReference type="ChEBI" id="CHEBI:58349"/>
        <dbReference type="EC" id="1.1.1.25"/>
    </reaction>
</comment>
<dbReference type="GO" id="GO:0008652">
    <property type="term" value="P:amino acid biosynthetic process"/>
    <property type="evidence" value="ECO:0007669"/>
    <property type="project" value="UniProtKB-KW"/>
</dbReference>
<dbReference type="UniPathway" id="UPA00053">
    <property type="reaction ID" value="UER00087"/>
</dbReference>
<dbReference type="InterPro" id="IPR022893">
    <property type="entry name" value="Shikimate_DH_fam"/>
</dbReference>
<keyword evidence="3 7" id="KW-0028">Amino-acid biosynthesis</keyword>
<feature type="binding site" evidence="7">
    <location>
        <begin position="22"/>
        <end position="24"/>
    </location>
    <ligand>
        <name>shikimate</name>
        <dbReference type="ChEBI" id="CHEBI:36208"/>
    </ligand>
</feature>
<comment type="subunit">
    <text evidence="7">Homodimer.</text>
</comment>
<dbReference type="InterPro" id="IPR013708">
    <property type="entry name" value="Shikimate_DH-bd_N"/>
</dbReference>
<feature type="binding site" evidence="7">
    <location>
        <position position="69"/>
    </location>
    <ligand>
        <name>shikimate</name>
        <dbReference type="ChEBI" id="CHEBI:36208"/>
    </ligand>
</feature>
<dbReference type="EC" id="1.1.1.25" evidence="2 7"/>
<dbReference type="InterPro" id="IPR011342">
    <property type="entry name" value="Shikimate_DH"/>
</dbReference>
<dbReference type="NCBIfam" id="NF001314">
    <property type="entry name" value="PRK00258.2-2"/>
    <property type="match status" value="1"/>
</dbReference>
<accession>A0A7C3VS17</accession>
<feature type="binding site" evidence="7">
    <location>
        <position position="94"/>
    </location>
    <ligand>
        <name>shikimate</name>
        <dbReference type="ChEBI" id="CHEBI:36208"/>
    </ligand>
</feature>
<organism evidence="10">
    <name type="scientific">Planktothricoides sp. SpSt-374</name>
    <dbReference type="NCBI Taxonomy" id="2282167"/>
    <lineage>
        <taxon>Bacteria</taxon>
        <taxon>Bacillati</taxon>
        <taxon>Cyanobacteriota</taxon>
        <taxon>Cyanophyceae</taxon>
        <taxon>Oscillatoriophycideae</taxon>
        <taxon>Oscillatoriales</taxon>
        <taxon>Oscillatoriaceae</taxon>
        <taxon>Planktothricoides</taxon>
    </lineage>
</organism>
<comment type="caution">
    <text evidence="10">The sequence shown here is derived from an EMBL/GenBank/DDBJ whole genome shotgun (WGS) entry which is preliminary data.</text>
</comment>
<dbReference type="EMBL" id="DSPX01000220">
    <property type="protein sequence ID" value="HGG03170.1"/>
    <property type="molecule type" value="Genomic_DNA"/>
</dbReference>
<feature type="domain" description="Shikimate dehydrogenase substrate binding N-terminal" evidence="8">
    <location>
        <begin position="14"/>
        <end position="96"/>
    </location>
</feature>
<name>A0A7C3VS17_9CYAN</name>
<dbReference type="Gene3D" id="3.40.50.10860">
    <property type="entry name" value="Leucine Dehydrogenase, chain A, domain 1"/>
    <property type="match status" value="1"/>
</dbReference>
<dbReference type="InterPro" id="IPR041121">
    <property type="entry name" value="SDH_C"/>
</dbReference>
<evidence type="ECO:0000313" key="10">
    <source>
        <dbReference type="EMBL" id="HGG03170.1"/>
    </source>
</evidence>
<dbReference type="PANTHER" id="PTHR21089:SF1">
    <property type="entry name" value="BIFUNCTIONAL 3-DEHYDROQUINATE DEHYDRATASE_SHIKIMATE DEHYDROGENASE, CHLOROPLASTIC"/>
    <property type="match status" value="1"/>
</dbReference>
<feature type="binding site" evidence="7">
    <location>
        <position position="233"/>
    </location>
    <ligand>
        <name>shikimate</name>
        <dbReference type="ChEBI" id="CHEBI:36208"/>
    </ligand>
</feature>
<comment type="similarity">
    <text evidence="7">Belongs to the shikimate dehydrogenase family.</text>
</comment>
<keyword evidence="6 7" id="KW-0057">Aromatic amino acid biosynthesis</keyword>
<dbReference type="Pfam" id="PF08501">
    <property type="entry name" value="Shikimate_dh_N"/>
    <property type="match status" value="1"/>
</dbReference>
<comment type="function">
    <text evidence="7">Involved in the biosynthesis of the chorismate, which leads to the biosynthesis of aromatic amino acids. Catalyzes the reversible NADPH linked reduction of 3-dehydroshikimate (DHSA) to yield shikimate (SA).</text>
</comment>
<keyword evidence="4 7" id="KW-0521">NADP</keyword>
<feature type="binding site" evidence="7">
    <location>
        <position position="231"/>
    </location>
    <ligand>
        <name>NADP(+)</name>
        <dbReference type="ChEBI" id="CHEBI:58349"/>
    </ligand>
</feature>
<dbReference type="GO" id="GO:0019632">
    <property type="term" value="P:shikimate metabolic process"/>
    <property type="evidence" value="ECO:0007669"/>
    <property type="project" value="InterPro"/>
</dbReference>
<dbReference type="InterPro" id="IPR046346">
    <property type="entry name" value="Aminoacid_DH-like_N_sf"/>
</dbReference>
<dbReference type="SUPFAM" id="SSF51735">
    <property type="entry name" value="NAD(P)-binding Rossmann-fold domains"/>
    <property type="match status" value="1"/>
</dbReference>
<protein>
    <recommendedName>
        <fullName evidence="2 7">Shikimate dehydrogenase (NADP(+))</fullName>
        <shortName evidence="7">SDH</shortName>
        <ecNumber evidence="2 7">1.1.1.25</ecNumber>
    </recommendedName>
</protein>
<evidence type="ECO:0000256" key="4">
    <source>
        <dbReference type="ARBA" id="ARBA00022857"/>
    </source>
</evidence>
<evidence type="ECO:0000256" key="2">
    <source>
        <dbReference type="ARBA" id="ARBA00012962"/>
    </source>
</evidence>
<feature type="binding site" evidence="7">
    <location>
        <position position="254"/>
    </location>
    <ligand>
        <name>NADP(+)</name>
        <dbReference type="ChEBI" id="CHEBI:58349"/>
    </ligand>
</feature>
<evidence type="ECO:0000256" key="3">
    <source>
        <dbReference type="ARBA" id="ARBA00022605"/>
    </source>
</evidence>
<evidence type="ECO:0000256" key="1">
    <source>
        <dbReference type="ARBA" id="ARBA00004871"/>
    </source>
</evidence>
<dbReference type="Pfam" id="PF18317">
    <property type="entry name" value="SDH_C"/>
    <property type="match status" value="1"/>
</dbReference>
<dbReference type="GO" id="GO:0050661">
    <property type="term" value="F:NADP binding"/>
    <property type="evidence" value="ECO:0007669"/>
    <property type="project" value="InterPro"/>
</dbReference>
<gene>
    <name evidence="7" type="primary">aroE</name>
    <name evidence="10" type="ORF">ENR15_21650</name>
</gene>
<dbReference type="GO" id="GO:0005829">
    <property type="term" value="C:cytosol"/>
    <property type="evidence" value="ECO:0007669"/>
    <property type="project" value="TreeGrafter"/>
</dbReference>
<comment type="caution">
    <text evidence="7">Lacks conserved residue(s) required for the propagation of feature annotation.</text>
</comment>
<evidence type="ECO:0000259" key="8">
    <source>
        <dbReference type="Pfam" id="PF08501"/>
    </source>
</evidence>
<dbReference type="SUPFAM" id="SSF53223">
    <property type="entry name" value="Aminoacid dehydrogenase-like, N-terminal domain"/>
    <property type="match status" value="1"/>
</dbReference>
<reference evidence="10" key="1">
    <citation type="journal article" date="2020" name="mSystems">
        <title>Genome- and Community-Level Interaction Insights into Carbon Utilization and Element Cycling Functions of Hydrothermarchaeota in Hydrothermal Sediment.</title>
        <authorList>
            <person name="Zhou Z."/>
            <person name="Liu Y."/>
            <person name="Xu W."/>
            <person name="Pan J."/>
            <person name="Luo Z.H."/>
            <person name="Li M."/>
        </authorList>
    </citation>
    <scope>NUCLEOTIDE SEQUENCE [LARGE SCALE GENOMIC DNA]</scope>
    <source>
        <strain evidence="10">SpSt-374</strain>
    </source>
</reference>
<feature type="active site" description="Proton acceptor" evidence="7">
    <location>
        <position position="73"/>
    </location>
</feature>
<dbReference type="HAMAP" id="MF_00222">
    <property type="entry name" value="Shikimate_DH_AroE"/>
    <property type="match status" value="1"/>
</dbReference>
<comment type="pathway">
    <text evidence="1 7">Metabolic intermediate biosynthesis; chorismate biosynthesis; chorismate from D-erythrose 4-phosphate and phosphoenolpyruvate: step 4/7.</text>
</comment>
<feature type="binding site" evidence="7">
    <location>
        <position position="261"/>
    </location>
    <ligand>
        <name>shikimate</name>
        <dbReference type="ChEBI" id="CHEBI:36208"/>
    </ligand>
</feature>
<evidence type="ECO:0000256" key="7">
    <source>
        <dbReference type="HAMAP-Rule" id="MF_00222"/>
    </source>
</evidence>
<dbReference type="InterPro" id="IPR036291">
    <property type="entry name" value="NAD(P)-bd_dom_sf"/>
</dbReference>